<keyword evidence="4" id="KW-1185">Reference proteome</keyword>
<feature type="compositionally biased region" description="Basic residues" evidence="1">
    <location>
        <begin position="586"/>
        <end position="601"/>
    </location>
</feature>
<dbReference type="AlphaFoldDB" id="A0A9P5CTW0"/>
<dbReference type="EMBL" id="MU032344">
    <property type="protein sequence ID" value="KAF3770102.1"/>
    <property type="molecule type" value="Genomic_DNA"/>
</dbReference>
<feature type="compositionally biased region" description="Low complexity" evidence="1">
    <location>
        <begin position="551"/>
        <end position="565"/>
    </location>
</feature>
<dbReference type="Pfam" id="PF24483">
    <property type="entry name" value="DUF7582"/>
    <property type="match status" value="1"/>
</dbReference>
<feature type="domain" description="DUF7582" evidence="2">
    <location>
        <begin position="190"/>
        <end position="342"/>
    </location>
</feature>
<name>A0A9P5CTW0_CRYP1</name>
<feature type="compositionally biased region" description="Acidic residues" evidence="1">
    <location>
        <begin position="630"/>
        <end position="660"/>
    </location>
</feature>
<evidence type="ECO:0000313" key="3">
    <source>
        <dbReference type="EMBL" id="KAF3770102.1"/>
    </source>
</evidence>
<dbReference type="Proteomes" id="UP000803844">
    <property type="component" value="Unassembled WGS sequence"/>
</dbReference>
<feature type="region of interest" description="Disordered" evidence="1">
    <location>
        <begin position="628"/>
        <end position="660"/>
    </location>
</feature>
<reference evidence="3" key="1">
    <citation type="journal article" date="2020" name="Phytopathology">
        <title>Genome sequence of the chestnut blight fungus Cryphonectria parasitica EP155: A fundamental resource for an archetypical invasive plant pathogen.</title>
        <authorList>
            <person name="Crouch J.A."/>
            <person name="Dawe A."/>
            <person name="Aerts A."/>
            <person name="Barry K."/>
            <person name="Churchill A.C.L."/>
            <person name="Grimwood J."/>
            <person name="Hillman B."/>
            <person name="Milgroom M.G."/>
            <person name="Pangilinan J."/>
            <person name="Smith M."/>
            <person name="Salamov A."/>
            <person name="Schmutz J."/>
            <person name="Yadav J."/>
            <person name="Grigoriev I.V."/>
            <person name="Nuss D."/>
        </authorList>
    </citation>
    <scope>NUCLEOTIDE SEQUENCE</scope>
    <source>
        <strain evidence="3">EP155</strain>
    </source>
</reference>
<gene>
    <name evidence="3" type="ORF">M406DRAFT_325571</name>
</gene>
<evidence type="ECO:0000259" key="2">
    <source>
        <dbReference type="Pfam" id="PF24483"/>
    </source>
</evidence>
<organism evidence="3 4">
    <name type="scientific">Cryphonectria parasitica (strain ATCC 38755 / EP155)</name>
    <dbReference type="NCBI Taxonomy" id="660469"/>
    <lineage>
        <taxon>Eukaryota</taxon>
        <taxon>Fungi</taxon>
        <taxon>Dikarya</taxon>
        <taxon>Ascomycota</taxon>
        <taxon>Pezizomycotina</taxon>
        <taxon>Sordariomycetes</taxon>
        <taxon>Sordariomycetidae</taxon>
        <taxon>Diaporthales</taxon>
        <taxon>Cryphonectriaceae</taxon>
        <taxon>Cryphonectria-Endothia species complex</taxon>
        <taxon>Cryphonectria</taxon>
    </lineage>
</organism>
<feature type="compositionally biased region" description="Basic residues" evidence="1">
    <location>
        <begin position="697"/>
        <end position="710"/>
    </location>
</feature>
<dbReference type="RefSeq" id="XP_040781063.1">
    <property type="nucleotide sequence ID" value="XM_040919998.1"/>
</dbReference>
<evidence type="ECO:0000256" key="1">
    <source>
        <dbReference type="SAM" id="MobiDB-lite"/>
    </source>
</evidence>
<feature type="compositionally biased region" description="Polar residues" evidence="1">
    <location>
        <begin position="574"/>
        <end position="585"/>
    </location>
</feature>
<proteinExistence type="predicted"/>
<feature type="region of interest" description="Disordered" evidence="1">
    <location>
        <begin position="107"/>
        <end position="184"/>
    </location>
</feature>
<feature type="compositionally biased region" description="Low complexity" evidence="1">
    <location>
        <begin position="160"/>
        <end position="183"/>
    </location>
</feature>
<feature type="region of interest" description="Disordered" evidence="1">
    <location>
        <begin position="696"/>
        <end position="726"/>
    </location>
</feature>
<dbReference type="InterPro" id="IPR056004">
    <property type="entry name" value="DUF7582"/>
</dbReference>
<protein>
    <recommendedName>
        <fullName evidence="2">DUF7582 domain-containing protein</fullName>
    </recommendedName>
</protein>
<dbReference type="OrthoDB" id="5350192at2759"/>
<evidence type="ECO:0000313" key="4">
    <source>
        <dbReference type="Proteomes" id="UP000803844"/>
    </source>
</evidence>
<comment type="caution">
    <text evidence="3">The sequence shown here is derived from an EMBL/GenBank/DDBJ whole genome shotgun (WGS) entry which is preliminary data.</text>
</comment>
<feature type="compositionally biased region" description="Basic and acidic residues" evidence="1">
    <location>
        <begin position="112"/>
        <end position="121"/>
    </location>
</feature>
<feature type="region of interest" description="Disordered" evidence="1">
    <location>
        <begin position="551"/>
        <end position="612"/>
    </location>
</feature>
<dbReference type="GeneID" id="63837127"/>
<sequence>MDRRAHISTPLEADSSLLDAHKLPSYLGPALEFISRRLAMKGLHVTLVVARRDYQLPGLVAARVDAIMPTYVPVTNLLTLPSPPDSPASPEDVVACGPRFSTIKSLVGRSRSQRDKVDFRQPSRLSRKPSLASLLEGPRLRRAATASATASHVSPRTPATPATSVVITSSSSSPSFHAGSTTSAASIDLREPEIRLLHTTPLNPRAYRLVADTLTRATKKFDLATPLTAHEPSAYGIPPLVLHSSILQNESLHSSEGLTLLSLDHLYTFKAALARYAAVRSEFGSHFRLEDAVDELRRYVMSAGGRRRLLKSTLASAYDWLGPLNEAALGEVMRTYSRAYGSATETGVEDDLVKRDHIPALAATMALAKIVNESAEMKKSTVESLSEAQPQPAARLSNMTIKSVAHQPPTLAILPQDSFLQSPSEYSPTPVMASSASVQHKQLLSPMSAQNWIVQDYSPWADEGMVTMPDTPPSETLAKIHETKQDVDQPVENLLVVAMAKDDVTANVSDLAASSQAAQLPKTPTNPPKALPQAPSAPAAAVTAAAAAAASSSSSPKIPSPRTSPKASPPALRLQTSFPTPFKPTSQRKKTPMAQKRRPTRRGTSFDILPPAVPVSPTVKDIRIEIVISDSDEEEEYEEENEKEEEEEEEEEEANLTDFEDAELTARSPVKTPGGSMWLNIDDILGSYERPRGALEKRHHQSYHHSRKSSSLHEMQTPAGDRLGPMTPNGYDDISPITRGEWGFLMISDQFRTKTAAVSCV</sequence>
<feature type="region of interest" description="Disordered" evidence="1">
    <location>
        <begin position="515"/>
        <end position="538"/>
    </location>
</feature>
<accession>A0A9P5CTW0</accession>